<comment type="caution">
    <text evidence="2">The sequence shown here is derived from an EMBL/GenBank/DDBJ whole genome shotgun (WGS) entry which is preliminary data.</text>
</comment>
<feature type="compositionally biased region" description="Low complexity" evidence="1">
    <location>
        <begin position="20"/>
        <end position="30"/>
    </location>
</feature>
<keyword evidence="4" id="KW-1185">Reference proteome</keyword>
<organism evidence="2 4">
    <name type="scientific">Planoprotostelium fungivorum</name>
    <dbReference type="NCBI Taxonomy" id="1890364"/>
    <lineage>
        <taxon>Eukaryota</taxon>
        <taxon>Amoebozoa</taxon>
        <taxon>Evosea</taxon>
        <taxon>Variosea</taxon>
        <taxon>Cavosteliida</taxon>
        <taxon>Cavosteliaceae</taxon>
        <taxon>Planoprotostelium</taxon>
    </lineage>
</organism>
<gene>
    <name evidence="3" type="ORF">PROFUN_10636</name>
    <name evidence="2" type="ORF">PROFUN_15425</name>
</gene>
<dbReference type="InParanoid" id="A0A2P6MWQ9"/>
<evidence type="ECO:0000313" key="4">
    <source>
        <dbReference type="Proteomes" id="UP000241769"/>
    </source>
</evidence>
<proteinExistence type="predicted"/>
<protein>
    <submittedName>
        <fullName evidence="2">Uncharacterized protein</fullName>
    </submittedName>
</protein>
<sequence length="472" mass="52844">MSQRTWSFGVGSLLSSLSFSSTSNSDLLNSPTEGRERRTSISAPSPSGLRVRASLNAENFFPAKKEHDLGDAEPSHETTELVEDGIGWICACVMGVMTWDPSLVKYEAPSDPSEPVKFMHDPRFNFHPDKLPPSLLPIIDPLNALGSNEEVIFKTPVYFITGCVTMDSHNEFQCKLPYNLPPTFKGSGIRYRYTLTLSIQPLRETNTTKVASLTIPFRIVNPSSSSKETGLPRGLNSGHDYDLNSRELETTKTLSGLKQQQQLTNGRRQNIDQFSEANHLLLLSQHDFTHSLKRNAQLFEENSRPVNMTVKKGGHQIVKLTINRTVLSLGDVIKGILDFSSCSEKTRCYQVSIRLEMEESICAERVNSTRAGKAMTRVAAEHHQMLRNHRNSSFSFQIPSDGTQEMLTDMVNVRWRLNFEFITGNAKTTTDEGILLTTHATVQSLNWLLPLRIIVASLPPESIYNLPVVIFC</sequence>
<dbReference type="PANTHER" id="PTHR12507">
    <property type="entry name" value="REDUCED GROWTH PHENOTYPE 1 RGP1, YEAST -RELATED"/>
    <property type="match status" value="1"/>
</dbReference>
<dbReference type="EMBL" id="MDYQ01000349">
    <property type="protein sequence ID" value="PRP76135.1"/>
    <property type="molecule type" value="Genomic_DNA"/>
</dbReference>
<reference evidence="2 4" key="1">
    <citation type="journal article" date="2018" name="Genome Biol. Evol.">
        <title>Multiple Roots of Fruiting Body Formation in Amoebozoa.</title>
        <authorList>
            <person name="Hillmann F."/>
            <person name="Forbes G."/>
            <person name="Novohradska S."/>
            <person name="Ferling I."/>
            <person name="Riege K."/>
            <person name="Groth M."/>
            <person name="Westermann M."/>
            <person name="Marz M."/>
            <person name="Spaller T."/>
            <person name="Winckler T."/>
            <person name="Schaap P."/>
            <person name="Glockner G."/>
        </authorList>
    </citation>
    <scope>NUCLEOTIDE SEQUENCE [LARGE SCALE GENOMIC DNA]</scope>
    <source>
        <strain evidence="2 4">Jena</strain>
    </source>
</reference>
<dbReference type="Pfam" id="PF08737">
    <property type="entry name" value="Rgp1"/>
    <property type="match status" value="1"/>
</dbReference>
<dbReference type="OrthoDB" id="1918at2759"/>
<evidence type="ECO:0000313" key="3">
    <source>
        <dbReference type="EMBL" id="PRP81928.1"/>
    </source>
</evidence>
<dbReference type="AlphaFoldDB" id="A0A2P6MWQ9"/>
<dbReference type="Proteomes" id="UP000241769">
    <property type="component" value="Unassembled WGS sequence"/>
</dbReference>
<feature type="region of interest" description="Disordered" evidence="1">
    <location>
        <begin position="20"/>
        <end position="48"/>
    </location>
</feature>
<name>A0A2P6MWQ9_9EUKA</name>
<evidence type="ECO:0000256" key="1">
    <source>
        <dbReference type="SAM" id="MobiDB-lite"/>
    </source>
</evidence>
<evidence type="ECO:0000313" key="2">
    <source>
        <dbReference type="EMBL" id="PRP76135.1"/>
    </source>
</evidence>
<dbReference type="InterPro" id="IPR014848">
    <property type="entry name" value="Rgp1"/>
</dbReference>
<dbReference type="STRING" id="1890364.A0A2P6MWQ9"/>
<dbReference type="EMBL" id="MDYQ01000114">
    <property type="protein sequence ID" value="PRP81928.1"/>
    <property type="molecule type" value="Genomic_DNA"/>
</dbReference>
<accession>A0A2P6MWQ9</accession>